<gene>
    <name evidence="5" type="ORF">ABZ921_10845</name>
</gene>
<dbReference type="Proteomes" id="UP001551176">
    <property type="component" value="Unassembled WGS sequence"/>
</dbReference>
<dbReference type="SUPFAM" id="SSF53335">
    <property type="entry name" value="S-adenosyl-L-methionine-dependent methyltransferases"/>
    <property type="match status" value="1"/>
</dbReference>
<accession>A0ABV3BJG0</accession>
<dbReference type="CDD" id="cd02440">
    <property type="entry name" value="AdoMet_MTases"/>
    <property type="match status" value="1"/>
</dbReference>
<evidence type="ECO:0000313" key="5">
    <source>
        <dbReference type="EMBL" id="MEU6821118.1"/>
    </source>
</evidence>
<name>A0ABV3BJG0_9ACTN</name>
<evidence type="ECO:0000256" key="3">
    <source>
        <dbReference type="SAM" id="MobiDB-lite"/>
    </source>
</evidence>
<dbReference type="PANTHER" id="PTHR43861">
    <property type="entry name" value="TRANS-ACONITATE 2-METHYLTRANSFERASE-RELATED"/>
    <property type="match status" value="1"/>
</dbReference>
<dbReference type="InterPro" id="IPR041698">
    <property type="entry name" value="Methyltransf_25"/>
</dbReference>
<feature type="region of interest" description="Disordered" evidence="3">
    <location>
        <begin position="1"/>
        <end position="20"/>
    </location>
</feature>
<keyword evidence="2" id="KW-0808">Transferase</keyword>
<evidence type="ECO:0000256" key="2">
    <source>
        <dbReference type="ARBA" id="ARBA00022679"/>
    </source>
</evidence>
<dbReference type="PANTHER" id="PTHR43861:SF1">
    <property type="entry name" value="TRANS-ACONITATE 2-METHYLTRANSFERASE"/>
    <property type="match status" value="1"/>
</dbReference>
<organism evidence="5 6">
    <name type="scientific">Streptomyces atriruber</name>
    <dbReference type="NCBI Taxonomy" id="545121"/>
    <lineage>
        <taxon>Bacteria</taxon>
        <taxon>Bacillati</taxon>
        <taxon>Actinomycetota</taxon>
        <taxon>Actinomycetes</taxon>
        <taxon>Kitasatosporales</taxon>
        <taxon>Streptomycetaceae</taxon>
        <taxon>Streptomyces</taxon>
    </lineage>
</organism>
<dbReference type="Pfam" id="PF13649">
    <property type="entry name" value="Methyltransf_25"/>
    <property type="match status" value="1"/>
</dbReference>
<evidence type="ECO:0000313" key="6">
    <source>
        <dbReference type="Proteomes" id="UP001551176"/>
    </source>
</evidence>
<proteinExistence type="predicted"/>
<evidence type="ECO:0000256" key="1">
    <source>
        <dbReference type="ARBA" id="ARBA00022603"/>
    </source>
</evidence>
<dbReference type="GO" id="GO:0008168">
    <property type="term" value="F:methyltransferase activity"/>
    <property type="evidence" value="ECO:0007669"/>
    <property type="project" value="UniProtKB-KW"/>
</dbReference>
<protein>
    <submittedName>
        <fullName evidence="5">Methyltransferase domain-containing protein</fullName>
    </submittedName>
</protein>
<keyword evidence="6" id="KW-1185">Reference proteome</keyword>
<dbReference type="EMBL" id="JBEYXV010000004">
    <property type="protein sequence ID" value="MEU6821118.1"/>
    <property type="molecule type" value="Genomic_DNA"/>
</dbReference>
<evidence type="ECO:0000259" key="4">
    <source>
        <dbReference type="Pfam" id="PF13649"/>
    </source>
</evidence>
<reference evidence="5 6" key="1">
    <citation type="submission" date="2024-06" db="EMBL/GenBank/DDBJ databases">
        <title>The Natural Products Discovery Center: Release of the First 8490 Sequenced Strains for Exploring Actinobacteria Biosynthetic Diversity.</title>
        <authorList>
            <person name="Kalkreuter E."/>
            <person name="Kautsar S.A."/>
            <person name="Yang D."/>
            <person name="Bader C.D."/>
            <person name="Teijaro C.N."/>
            <person name="Fluegel L."/>
            <person name="Davis C.M."/>
            <person name="Simpson J.R."/>
            <person name="Lauterbach L."/>
            <person name="Steele A.D."/>
            <person name="Gui C."/>
            <person name="Meng S."/>
            <person name="Li G."/>
            <person name="Viehrig K."/>
            <person name="Ye F."/>
            <person name="Su P."/>
            <person name="Kiefer A.F."/>
            <person name="Nichols A."/>
            <person name="Cepeda A.J."/>
            <person name="Yan W."/>
            <person name="Fan B."/>
            <person name="Jiang Y."/>
            <person name="Adhikari A."/>
            <person name="Zheng C.-J."/>
            <person name="Schuster L."/>
            <person name="Cowan T.M."/>
            <person name="Smanski M.J."/>
            <person name="Chevrette M.G."/>
            <person name="De Carvalho L.P.S."/>
            <person name="Shen B."/>
        </authorList>
    </citation>
    <scope>NUCLEOTIDE SEQUENCE [LARGE SCALE GENOMIC DNA]</scope>
    <source>
        <strain evidence="5 6">NPDC046838</strain>
    </source>
</reference>
<keyword evidence="1 5" id="KW-0489">Methyltransferase</keyword>
<feature type="domain" description="Methyltransferase" evidence="4">
    <location>
        <begin position="54"/>
        <end position="151"/>
    </location>
</feature>
<dbReference type="RefSeq" id="WP_359347112.1">
    <property type="nucleotide sequence ID" value="NZ_JBEYXV010000004.1"/>
</dbReference>
<dbReference type="Gene3D" id="3.40.50.150">
    <property type="entry name" value="Vaccinia Virus protein VP39"/>
    <property type="match status" value="1"/>
</dbReference>
<dbReference type="GO" id="GO:0032259">
    <property type="term" value="P:methylation"/>
    <property type="evidence" value="ECO:0007669"/>
    <property type="project" value="UniProtKB-KW"/>
</dbReference>
<sequence>MNHAHAHTAAHTPHGHDHASDGQAEILDLDAEVLAEHTASITAWLPLQTDPRHIVDLGCGTGAGTFALLDRFPDAHVTAVDASAEHLQRLRSKACSRGVQERVRTVQADLDEAAWPDLGSPDLVWASASMHHMAHPDRALRAVHEMLVPGGLFAVVELAGHPRFLPEDAPEDRPGLEERVHAEADRLQAEHMPHRGADWGPLLTTAGFRVEGERIMAVNTEGTHTAGTHTADTRPEGTHTAAIGRYALSVLQRIRTAVTDTLTPEDLAALDRLLDTSSSHSILRRDDLTVRTERTVWAARRT</sequence>
<comment type="caution">
    <text evidence="5">The sequence shown here is derived from an EMBL/GenBank/DDBJ whole genome shotgun (WGS) entry which is preliminary data.</text>
</comment>
<dbReference type="InterPro" id="IPR029063">
    <property type="entry name" value="SAM-dependent_MTases_sf"/>
</dbReference>